<evidence type="ECO:0000313" key="6">
    <source>
        <dbReference type="Proteomes" id="UP000058305"/>
    </source>
</evidence>
<evidence type="ECO:0000256" key="4">
    <source>
        <dbReference type="SAM" id="SignalP"/>
    </source>
</evidence>
<accession>A0A109QWG0</accession>
<dbReference type="Gene3D" id="3.40.190.10">
    <property type="entry name" value="Periplasmic binding protein-like II"/>
    <property type="match status" value="1"/>
</dbReference>
<dbReference type="AlphaFoldDB" id="A0A109QWG0"/>
<protein>
    <submittedName>
        <fullName evidence="5">ABC transporter substrate-binding protein</fullName>
    </submittedName>
</protein>
<dbReference type="GO" id="GO:1901982">
    <property type="term" value="F:maltose binding"/>
    <property type="evidence" value="ECO:0007669"/>
    <property type="project" value="TreeGrafter"/>
</dbReference>
<evidence type="ECO:0000256" key="1">
    <source>
        <dbReference type="ARBA" id="ARBA00008520"/>
    </source>
</evidence>
<keyword evidence="2" id="KW-0813">Transport</keyword>
<dbReference type="Proteomes" id="UP000058305">
    <property type="component" value="Chromosome"/>
</dbReference>
<evidence type="ECO:0000313" key="5">
    <source>
        <dbReference type="EMBL" id="AMB57920.1"/>
    </source>
</evidence>
<dbReference type="OrthoDB" id="2515046at2"/>
<organism evidence="5 6">
    <name type="scientific">Microterricola viridarii</name>
    <dbReference type="NCBI Taxonomy" id="412690"/>
    <lineage>
        <taxon>Bacteria</taxon>
        <taxon>Bacillati</taxon>
        <taxon>Actinomycetota</taxon>
        <taxon>Actinomycetes</taxon>
        <taxon>Micrococcales</taxon>
        <taxon>Microbacteriaceae</taxon>
        <taxon>Microterricola</taxon>
    </lineage>
</organism>
<dbReference type="GO" id="GO:0042956">
    <property type="term" value="P:maltodextrin transmembrane transport"/>
    <property type="evidence" value="ECO:0007669"/>
    <property type="project" value="TreeGrafter"/>
</dbReference>
<proteinExistence type="inferred from homology"/>
<dbReference type="PANTHER" id="PTHR30061">
    <property type="entry name" value="MALTOSE-BINDING PERIPLASMIC PROTEIN"/>
    <property type="match status" value="1"/>
</dbReference>
<evidence type="ECO:0000256" key="2">
    <source>
        <dbReference type="ARBA" id="ARBA00022448"/>
    </source>
</evidence>
<dbReference type="PANTHER" id="PTHR30061:SF50">
    <property type="entry name" value="MALTOSE_MALTODEXTRIN-BINDING PERIPLASMIC PROTEIN"/>
    <property type="match status" value="1"/>
</dbReference>
<feature type="signal peptide" evidence="4">
    <location>
        <begin position="1"/>
        <end position="23"/>
    </location>
</feature>
<gene>
    <name evidence="5" type="ORF">AWU67_02480</name>
</gene>
<comment type="similarity">
    <text evidence="1">Belongs to the bacterial solute-binding protein 1 family.</text>
</comment>
<dbReference type="EMBL" id="CP014145">
    <property type="protein sequence ID" value="AMB57920.1"/>
    <property type="molecule type" value="Genomic_DNA"/>
</dbReference>
<dbReference type="SUPFAM" id="SSF53850">
    <property type="entry name" value="Periplasmic binding protein-like II"/>
    <property type="match status" value="1"/>
</dbReference>
<keyword evidence="6" id="KW-1185">Reference proteome</keyword>
<reference evidence="6" key="2">
    <citation type="submission" date="2016-01" db="EMBL/GenBank/DDBJ databases">
        <title>First complete genome sequence of a species in the genus Microterricola, an extremophilic cold active enzyme producing strain ERGS5:02 isolated from Sikkim Himalaya.</title>
        <authorList>
            <person name="Kumar R."/>
            <person name="Singh D."/>
            <person name="Swarnkar M.K."/>
        </authorList>
    </citation>
    <scope>NUCLEOTIDE SEQUENCE [LARGE SCALE GENOMIC DNA]</scope>
    <source>
        <strain evidence="6">ERGS5:02</strain>
    </source>
</reference>
<feature type="chain" id="PRO_5039528234" evidence="4">
    <location>
        <begin position="24"/>
        <end position="437"/>
    </location>
</feature>
<keyword evidence="3 4" id="KW-0732">Signal</keyword>
<dbReference type="GO" id="GO:0055052">
    <property type="term" value="C:ATP-binding cassette (ABC) transporter complex, substrate-binding subunit-containing"/>
    <property type="evidence" value="ECO:0007669"/>
    <property type="project" value="TreeGrafter"/>
</dbReference>
<evidence type="ECO:0000256" key="3">
    <source>
        <dbReference type="ARBA" id="ARBA00022729"/>
    </source>
</evidence>
<name>A0A109QWG0_9MICO</name>
<dbReference type="KEGG" id="mvd:AWU67_02480"/>
<dbReference type="PROSITE" id="PS51257">
    <property type="entry name" value="PROKAR_LIPOPROTEIN"/>
    <property type="match status" value="1"/>
</dbReference>
<sequence length="437" mass="44917">MKSVAIRTMGIAAAATMLFGVTACSTGTGTSGEEAAPAESITIDYLHRLPDGEGMTKVADIIAEWNTAHPGVQVTATKFDGKAAEMLTKLKADVKAGSVSCLAQLGYAEVPTMYTEGMLENVTDVAKDYVGNFSAGAVALMTVNGETVGLPQDTGPLVYYYNAAEFERLGLTVPTTADELAAATTAAAAAGKYAVAFQPDEAQYWLSGQTAAAGAAWFQAKDGKWSVDVSDAGTAKVASFWQGLIDSKSTLVANRWGDEFKQALVDQTLIGTIGAAWEAPLLAGDMAGSANEGQWAVVELPTFGATQMTGPDGGSGVAVMKGCAHPAEAMEFNNWFNTQIDPLVSQGLVVAAKGAMTTPDAIKSFYGGQDVFSVLAAANESLSPDFIYIPGFPAINGDMVKAADAAGQGTAPVSDIFAAAEKSAIAALESAGLPVAK</sequence>
<dbReference type="GO" id="GO:0015768">
    <property type="term" value="P:maltose transport"/>
    <property type="evidence" value="ECO:0007669"/>
    <property type="project" value="TreeGrafter"/>
</dbReference>
<reference evidence="5 6" key="1">
    <citation type="journal article" date="2016" name="J. Biotechnol.">
        <title>First complete genome sequence of a species in the genus Microterricola, an extremophilic cold active enzyme producing bacterial strain ERGS5:02 isolated from Sikkim Himalaya.</title>
        <authorList>
            <person name="Himanshu"/>
            <person name="Swarnkar M.K."/>
            <person name="Singh D."/>
            <person name="Kumar R."/>
        </authorList>
    </citation>
    <scope>NUCLEOTIDE SEQUENCE [LARGE SCALE GENOMIC DNA]</scope>
    <source>
        <strain evidence="5 6">ERGS5:02</strain>
    </source>
</reference>